<accession>A0A7Y9ZDJ3</accession>
<reference evidence="1 2" key="1">
    <citation type="submission" date="2020-07" db="EMBL/GenBank/DDBJ databases">
        <title>Sequencing the genomes of 1000 actinobacteria strains.</title>
        <authorList>
            <person name="Klenk H.-P."/>
        </authorList>
    </citation>
    <scope>NUCLEOTIDE SEQUENCE [LARGE SCALE GENOMIC DNA]</scope>
    <source>
        <strain evidence="1 2">DSM 19970</strain>
    </source>
</reference>
<evidence type="ECO:0008006" key="3">
    <source>
        <dbReference type="Google" id="ProtNLM"/>
    </source>
</evidence>
<dbReference type="OrthoDB" id="4084402at2"/>
<dbReference type="EMBL" id="JACBZO010000001">
    <property type="protein sequence ID" value="NYI42603.1"/>
    <property type="molecule type" value="Genomic_DNA"/>
</dbReference>
<name>A0A7Y9ZDJ3_9MICO</name>
<evidence type="ECO:0000313" key="2">
    <source>
        <dbReference type="Proteomes" id="UP000547973"/>
    </source>
</evidence>
<keyword evidence="2" id="KW-1185">Reference proteome</keyword>
<proteinExistence type="predicted"/>
<dbReference type="InterPro" id="IPR014942">
    <property type="entry name" value="AbiEii"/>
</dbReference>
<dbReference type="AlphaFoldDB" id="A0A7Y9ZDJ3"/>
<dbReference type="Proteomes" id="UP000547973">
    <property type="component" value="Unassembled WGS sequence"/>
</dbReference>
<organism evidence="1 2">
    <name type="scientific">Demequina lutea</name>
    <dbReference type="NCBI Taxonomy" id="431489"/>
    <lineage>
        <taxon>Bacteria</taxon>
        <taxon>Bacillati</taxon>
        <taxon>Actinomycetota</taxon>
        <taxon>Actinomycetes</taxon>
        <taxon>Micrococcales</taxon>
        <taxon>Demequinaceae</taxon>
        <taxon>Demequina</taxon>
    </lineage>
</organism>
<evidence type="ECO:0000313" key="1">
    <source>
        <dbReference type="EMBL" id="NYI42603.1"/>
    </source>
</evidence>
<dbReference type="Pfam" id="PF08843">
    <property type="entry name" value="AbiEii"/>
    <property type="match status" value="1"/>
</dbReference>
<sequence>MSPDKPRPLSKRSVLDRAKSAGVKGDVALRDLAFNQLLARIDAHAPGSFMLKGAQALRVRQVSSRSTRDLDLRSSAGTVALAVDALVAAIGTDLGDGILFQVSREPAPLGHDHTGGSIGVNIRVEVLLGGEFIASVSIDLVTGRDPSGSVARLPRPMAIALPGIVEAHIDTYPVEDHIADKVWATMTIYGDRPSSRPRDLYDLFAFALRSEPEALALGAALEEERLRRGIAATASFNVPPDWQAGWGALVTTYPDRDFPTDFGDALGLVRLLLEPVLTGEVTRGRWDPAAASWAVEER</sequence>
<dbReference type="RefSeq" id="WP_062075571.1">
    <property type="nucleotide sequence ID" value="NZ_BBRC01000011.1"/>
</dbReference>
<comment type="caution">
    <text evidence="1">The sequence shown here is derived from an EMBL/GenBank/DDBJ whole genome shotgun (WGS) entry which is preliminary data.</text>
</comment>
<protein>
    <recommendedName>
        <fullName evidence="3">Nucleotidyl transferase AbiEii toxin, Type IV TA system</fullName>
    </recommendedName>
</protein>
<gene>
    <name evidence="1" type="ORF">BKA03_002722</name>
</gene>